<evidence type="ECO:0000256" key="3">
    <source>
        <dbReference type="RuleBase" id="RU361240"/>
    </source>
</evidence>
<evidence type="ECO:0000259" key="6">
    <source>
        <dbReference type="Pfam" id="PF04389"/>
    </source>
</evidence>
<reference evidence="7 8" key="1">
    <citation type="journal article" date="2018" name="Mol. Biol. Evol.">
        <title>Broad Genomic Sampling Reveals a Smut Pathogenic Ancestry of the Fungal Clade Ustilaginomycotina.</title>
        <authorList>
            <person name="Kijpornyongpan T."/>
            <person name="Mondo S.J."/>
            <person name="Barry K."/>
            <person name="Sandor L."/>
            <person name="Lee J."/>
            <person name="Lipzen A."/>
            <person name="Pangilinan J."/>
            <person name="LaButti K."/>
            <person name="Hainaut M."/>
            <person name="Henrissat B."/>
            <person name="Grigoriev I.V."/>
            <person name="Spatafora J.W."/>
            <person name="Aime M.C."/>
        </authorList>
    </citation>
    <scope>NUCLEOTIDE SEQUENCE [LARGE SCALE GENOMIC DNA]</scope>
    <source>
        <strain evidence="7 8">MCA 4658</strain>
    </source>
</reference>
<dbReference type="OrthoDB" id="3907302at2759"/>
<keyword evidence="5" id="KW-0472">Membrane</keyword>
<dbReference type="GO" id="GO:0006508">
    <property type="term" value="P:proteolysis"/>
    <property type="evidence" value="ECO:0007669"/>
    <property type="project" value="UniProtKB-KW"/>
</dbReference>
<keyword evidence="1" id="KW-0808">Transferase</keyword>
<feature type="compositionally biased region" description="Basic and acidic residues" evidence="4">
    <location>
        <begin position="30"/>
        <end position="40"/>
    </location>
</feature>
<evidence type="ECO:0000313" key="7">
    <source>
        <dbReference type="EMBL" id="PWN43907.1"/>
    </source>
</evidence>
<evidence type="ECO:0000256" key="4">
    <source>
        <dbReference type="SAM" id="MobiDB-lite"/>
    </source>
</evidence>
<dbReference type="SUPFAM" id="SSF53187">
    <property type="entry name" value="Zn-dependent exopeptidases"/>
    <property type="match status" value="1"/>
</dbReference>
<organism evidence="7 8">
    <name type="scientific">Ceraceosorus guamensis</name>
    <dbReference type="NCBI Taxonomy" id="1522189"/>
    <lineage>
        <taxon>Eukaryota</taxon>
        <taxon>Fungi</taxon>
        <taxon>Dikarya</taxon>
        <taxon>Basidiomycota</taxon>
        <taxon>Ustilaginomycotina</taxon>
        <taxon>Exobasidiomycetes</taxon>
        <taxon>Ceraceosorales</taxon>
        <taxon>Ceraceosoraceae</taxon>
        <taxon>Ceraceosorus</taxon>
    </lineage>
</organism>
<keyword evidence="3" id="KW-0862">Zinc</keyword>
<dbReference type="GO" id="GO:0016603">
    <property type="term" value="F:glutaminyl-peptide cyclotransferase activity"/>
    <property type="evidence" value="ECO:0007669"/>
    <property type="project" value="InterPro"/>
</dbReference>
<dbReference type="PANTHER" id="PTHR12283:SF6">
    <property type="entry name" value="GLUTAMINYL-PEPTIDE CYCLOTRANSFERASE-RELATED"/>
    <property type="match status" value="1"/>
</dbReference>
<dbReference type="EMBL" id="KZ819365">
    <property type="protein sequence ID" value="PWN43907.1"/>
    <property type="molecule type" value="Genomic_DNA"/>
</dbReference>
<dbReference type="Proteomes" id="UP000245783">
    <property type="component" value="Unassembled WGS sequence"/>
</dbReference>
<proteinExistence type="inferred from homology"/>
<protein>
    <recommendedName>
        <fullName evidence="3">Peptide hydrolase</fullName>
        <ecNumber evidence="3">3.4.-.-</ecNumber>
    </recommendedName>
</protein>
<keyword evidence="3" id="KW-0479">Metal-binding</keyword>
<dbReference type="Pfam" id="PF04389">
    <property type="entry name" value="Peptidase_M28"/>
    <property type="match status" value="1"/>
</dbReference>
<keyword evidence="5" id="KW-0812">Transmembrane</keyword>
<dbReference type="InterPro" id="IPR040234">
    <property type="entry name" value="QC/QCL"/>
</dbReference>
<evidence type="ECO:0000256" key="2">
    <source>
        <dbReference type="ARBA" id="ARBA00023315"/>
    </source>
</evidence>
<dbReference type="AlphaFoldDB" id="A0A316W1Z0"/>
<keyword evidence="8" id="KW-1185">Reference proteome</keyword>
<keyword evidence="3" id="KW-0378">Hydrolase</keyword>
<dbReference type="Gene3D" id="3.40.630.10">
    <property type="entry name" value="Zn peptidases"/>
    <property type="match status" value="1"/>
</dbReference>
<feature type="transmembrane region" description="Helical" evidence="5">
    <location>
        <begin position="91"/>
        <end position="113"/>
    </location>
</feature>
<feature type="region of interest" description="Disordered" evidence="4">
    <location>
        <begin position="11"/>
        <end position="50"/>
    </location>
</feature>
<sequence length="535" mass="59558">MRWERVSWWAGNGNGHGNGKGNEAGPSSLKEQREEERELSRAGGPSRCNSQHGCRIVNRRCNTTTIISSSSSSSRRRRRSTWTLRGGSRAWASQSAVICVGLCLLLLVTASTAQRKASLEKRFERLKNLSLIPALGDPARFVDHRDRTSLLSRILIPRVPESAGSKKVLDALKEPFEALNKDAKSLGWHVQTLPFETKTPHGNKKMTNLVITKNPASPRRLTLAAHYDSKVLPRGFLGATDSAAPCAIIVDTAIALDAALDKAERRYAKEGKGKGSDVTLQLIFFDGEEAYGQWTHTDSIYGSKDLASNWTRSAHSPPHAPPVGAARLSQARFASERPVRSIDTIEHLVLLDLLGASHPQIPPYFPGTSWLNTRLSEAQKRLQQELLFWPPNQTPNRHDEKWFGGHAWGGIEDDHLPFLANGVPILHLIPTPFPAVWHTMKDDASALDYGTNYGWTMLMRLFVAEYLNLAAADLEQAPRANRQREEVREELLERQVQQGQRIEMGRLNAETEAEAEAHKAQPLRARDVDDLTLFG</sequence>
<gene>
    <name evidence="7" type="ORF">IE81DRAFT_346074</name>
</gene>
<dbReference type="STRING" id="1522189.A0A316W1Z0"/>
<evidence type="ECO:0000256" key="5">
    <source>
        <dbReference type="SAM" id="Phobius"/>
    </source>
</evidence>
<accession>A0A316W1Z0</accession>
<evidence type="ECO:0000256" key="1">
    <source>
        <dbReference type="ARBA" id="ARBA00022679"/>
    </source>
</evidence>
<feature type="domain" description="Peptidase M28" evidence="6">
    <location>
        <begin position="208"/>
        <end position="460"/>
    </location>
</feature>
<keyword evidence="5" id="KW-1133">Transmembrane helix</keyword>
<dbReference type="InterPro" id="IPR037457">
    <property type="entry name" value="M28_QC"/>
</dbReference>
<dbReference type="PANTHER" id="PTHR12283">
    <property type="entry name" value="GLUTAMINYL-PEPTIDE CYCLOTRANSFERASE"/>
    <property type="match status" value="1"/>
</dbReference>
<name>A0A316W1Z0_9BASI</name>
<keyword evidence="2" id="KW-0012">Acyltransferase</keyword>
<comment type="similarity">
    <text evidence="3">Belongs to the peptidase M28 family.</text>
</comment>
<dbReference type="InParanoid" id="A0A316W1Z0"/>
<dbReference type="CDD" id="cd03880">
    <property type="entry name" value="M28_QC_like"/>
    <property type="match status" value="1"/>
</dbReference>
<dbReference type="RefSeq" id="XP_025371067.1">
    <property type="nucleotide sequence ID" value="XM_025515995.1"/>
</dbReference>
<dbReference type="EC" id="3.4.-.-" evidence="3"/>
<keyword evidence="3" id="KW-0645">Protease</keyword>
<dbReference type="InterPro" id="IPR007484">
    <property type="entry name" value="Peptidase_M28"/>
</dbReference>
<feature type="compositionally biased region" description="Gly residues" evidence="4">
    <location>
        <begin position="12"/>
        <end position="22"/>
    </location>
</feature>
<evidence type="ECO:0000313" key="8">
    <source>
        <dbReference type="Proteomes" id="UP000245783"/>
    </source>
</evidence>
<dbReference type="GO" id="GO:0008270">
    <property type="term" value="F:zinc ion binding"/>
    <property type="evidence" value="ECO:0007669"/>
    <property type="project" value="TreeGrafter"/>
</dbReference>
<dbReference type="GeneID" id="37037865"/>
<dbReference type="GO" id="GO:0008233">
    <property type="term" value="F:peptidase activity"/>
    <property type="evidence" value="ECO:0007669"/>
    <property type="project" value="UniProtKB-KW"/>
</dbReference>